<reference evidence="2 3" key="1">
    <citation type="submission" date="2018-06" db="EMBL/GenBank/DDBJ databases">
        <authorList>
            <consortium name="Pathogen Informatics"/>
            <person name="Doyle S."/>
        </authorList>
    </citation>
    <scope>NUCLEOTIDE SEQUENCE [LARGE SCALE GENOMIC DNA]</scope>
    <source>
        <strain evidence="2 3">NCTC8105</strain>
    </source>
</reference>
<feature type="compositionally biased region" description="Basic residues" evidence="1">
    <location>
        <begin position="15"/>
        <end position="24"/>
    </location>
</feature>
<gene>
    <name evidence="2" type="ORF">NCTC8105_03522</name>
</gene>
<protein>
    <submittedName>
        <fullName evidence="2">Uncharacterized protein</fullName>
    </submittedName>
</protein>
<accession>A0A377PMM8</accession>
<evidence type="ECO:0000256" key="1">
    <source>
        <dbReference type="SAM" id="MobiDB-lite"/>
    </source>
</evidence>
<dbReference type="AlphaFoldDB" id="A0A377PMM8"/>
<evidence type="ECO:0000313" key="3">
    <source>
        <dbReference type="Proteomes" id="UP000254821"/>
    </source>
</evidence>
<sequence length="96" mass="10810">MTKIIVLPSSNNSKNRYRASRKAKREYQQSNDSHVRRAVFELHGGHLTTVKALSLPTPRAAKDLVEVEHKQHRVVSGVNISAFGRQKIRGKSIPLI</sequence>
<dbReference type="RefSeq" id="WP_043494677.1">
    <property type="nucleotide sequence ID" value="NZ_CAUEKE010000001.1"/>
</dbReference>
<name>A0A377PMM8_HAFAL</name>
<feature type="region of interest" description="Disordered" evidence="1">
    <location>
        <begin position="1"/>
        <end position="32"/>
    </location>
</feature>
<proteinExistence type="predicted"/>
<evidence type="ECO:0000313" key="2">
    <source>
        <dbReference type="EMBL" id="STQ81342.1"/>
    </source>
</evidence>
<organism evidence="2 3">
    <name type="scientific">Hafnia alvei</name>
    <dbReference type="NCBI Taxonomy" id="569"/>
    <lineage>
        <taxon>Bacteria</taxon>
        <taxon>Pseudomonadati</taxon>
        <taxon>Pseudomonadota</taxon>
        <taxon>Gammaproteobacteria</taxon>
        <taxon>Enterobacterales</taxon>
        <taxon>Hafniaceae</taxon>
        <taxon>Hafnia</taxon>
    </lineage>
</organism>
<dbReference type="EMBL" id="UGHP01000001">
    <property type="protein sequence ID" value="STQ81342.1"/>
    <property type="molecule type" value="Genomic_DNA"/>
</dbReference>
<dbReference type="Proteomes" id="UP000254821">
    <property type="component" value="Unassembled WGS sequence"/>
</dbReference>